<feature type="compositionally biased region" description="Basic and acidic residues" evidence="1">
    <location>
        <begin position="230"/>
        <end position="246"/>
    </location>
</feature>
<organism evidence="2 3">
    <name type="scientific">Alitiscatomonas aceti</name>
    <dbReference type="NCBI Taxonomy" id="2981724"/>
    <lineage>
        <taxon>Bacteria</taxon>
        <taxon>Bacillati</taxon>
        <taxon>Bacillota</taxon>
        <taxon>Clostridia</taxon>
        <taxon>Lachnospirales</taxon>
        <taxon>Lachnospiraceae</taxon>
        <taxon>Alitiscatomonas</taxon>
    </lineage>
</organism>
<evidence type="ECO:0000313" key="2">
    <source>
        <dbReference type="EMBL" id="MCU6800782.1"/>
    </source>
</evidence>
<protein>
    <submittedName>
        <fullName evidence="2">Uncharacterized protein</fullName>
    </submittedName>
</protein>
<sequence>MNYIAQINAFWDSATTNPLSTGQVSLYFALLHVCNRSNWTEWFAAPNQVLSVLTGLSRSGILKARNELKQRGLIDFQEKATKATKYKVTMANSKQVSTQIGVQDGTQIGVQDGTQISDTLYKHKQNEKSSTDVLPEKTDAFSDQITTIRELYNSVCGSYPRLVKMSEARKKAIRARLRAGYTVEDFQKLFEMAEASDFLKGKNNRNWSATFDWLVADSNMAKVLDGNYTDRKSAKERDGDADRRPAADFYKQFMPGGSNREDGPAIRTGTGPLPPGDV</sequence>
<feature type="region of interest" description="Disordered" evidence="1">
    <location>
        <begin position="230"/>
        <end position="278"/>
    </location>
</feature>
<accession>A0ABT2V1S7</accession>
<name>A0ABT2V1S7_9FIRM</name>
<dbReference type="EMBL" id="JAOQJF010000029">
    <property type="protein sequence ID" value="MCU6800782.1"/>
    <property type="molecule type" value="Genomic_DNA"/>
</dbReference>
<evidence type="ECO:0000313" key="3">
    <source>
        <dbReference type="Proteomes" id="UP001652395"/>
    </source>
</evidence>
<dbReference type="RefSeq" id="WP_158359534.1">
    <property type="nucleotide sequence ID" value="NZ_JAOQJF010000029.1"/>
</dbReference>
<keyword evidence="3" id="KW-1185">Reference proteome</keyword>
<reference evidence="2 3" key="1">
    <citation type="journal article" date="2021" name="ISME Commun">
        <title>Automated analysis of genomic sequences facilitates high-throughput and comprehensive description of bacteria.</title>
        <authorList>
            <person name="Hitch T.C.A."/>
        </authorList>
    </citation>
    <scope>NUCLEOTIDE SEQUENCE [LARGE SCALE GENOMIC DNA]</scope>
    <source>
        <strain evidence="3">f_CCE</strain>
    </source>
</reference>
<proteinExistence type="predicted"/>
<evidence type="ECO:0000256" key="1">
    <source>
        <dbReference type="SAM" id="MobiDB-lite"/>
    </source>
</evidence>
<comment type="caution">
    <text evidence="2">The sequence shown here is derived from an EMBL/GenBank/DDBJ whole genome shotgun (WGS) entry which is preliminary data.</text>
</comment>
<dbReference type="Proteomes" id="UP001652395">
    <property type="component" value="Unassembled WGS sequence"/>
</dbReference>
<gene>
    <name evidence="2" type="ORF">OCV69_12720</name>
</gene>